<dbReference type="SUPFAM" id="SSF53756">
    <property type="entry name" value="UDP-Glycosyltransferase/glycogen phosphorylase"/>
    <property type="match status" value="1"/>
</dbReference>
<evidence type="ECO:0000313" key="1">
    <source>
        <dbReference type="EMBL" id="KAL1522917.1"/>
    </source>
</evidence>
<name>A0AB34JPZ6_PRYPA</name>
<proteinExistence type="predicted"/>
<dbReference type="Gene3D" id="3.40.50.2000">
    <property type="entry name" value="Glycogen Phosphorylase B"/>
    <property type="match status" value="1"/>
</dbReference>
<dbReference type="CDD" id="cd01635">
    <property type="entry name" value="Glycosyltransferase_GTB-type"/>
    <property type="match status" value="1"/>
</dbReference>
<evidence type="ECO:0008006" key="3">
    <source>
        <dbReference type="Google" id="ProtNLM"/>
    </source>
</evidence>
<dbReference type="EMBL" id="JBGBPQ010000006">
    <property type="protein sequence ID" value="KAL1522917.1"/>
    <property type="molecule type" value="Genomic_DNA"/>
</dbReference>
<protein>
    <recommendedName>
        <fullName evidence="3">Digalactosyldiacylglycerol synthase</fullName>
    </recommendedName>
</protein>
<reference evidence="1 2" key="1">
    <citation type="journal article" date="2024" name="Science">
        <title>Giant polyketide synthase enzymes in the biosynthesis of giant marine polyether toxins.</title>
        <authorList>
            <person name="Fallon T.R."/>
            <person name="Shende V.V."/>
            <person name="Wierzbicki I.H."/>
            <person name="Pendleton A.L."/>
            <person name="Watervoot N.F."/>
            <person name="Auber R.P."/>
            <person name="Gonzalez D.J."/>
            <person name="Wisecaver J.H."/>
            <person name="Moore B.S."/>
        </authorList>
    </citation>
    <scope>NUCLEOTIDE SEQUENCE [LARGE SCALE GENOMIC DNA]</scope>
    <source>
        <strain evidence="1 2">12B1</strain>
    </source>
</reference>
<gene>
    <name evidence="1" type="ORF">AB1Y20_017882</name>
</gene>
<evidence type="ECO:0000313" key="2">
    <source>
        <dbReference type="Proteomes" id="UP001515480"/>
    </source>
</evidence>
<accession>A0AB34JPZ6</accession>
<sequence length="483" mass="53270">MESDWMARLLHAAQLPELHELLQHEELRTWADLRADRPALLRRLRRLGVARLAHRQKLAGAFATVCPPPVRGAPKEEDISAAEALARVGRLLLPRDPPAEAAEAAADAVGYAAREGEAAFELALQALGVPHQQATRARDAAMLRHVRLAFYASQLCERGTEVALYDYAVFAEHYLGLTPTIVYDETSPHNVEPVVRRFAERFGPRLVGIRHQIDIDLDLGAHSVLRAMSITHLYVMKVGGLDAPRLTRLCASPAVRVLVHAVFTAHQPHGDVYARVSPCVRGAVAPVVPHIVRPRAATGADLRVELSIPADATVFGRHGGWHTFDIPFAAAAVLRVAAARRDIYFVLMNTAPLPRGEGAPPPHNVIHLPLTADEERKSAFIRSCDAMLHARAVGETFGLAVAEFSAHGRPVITSSVHTDGGAARHHLDVLGERGLYYKDEETLVHLLLTFDRERARANQWNMYQAYEPARVMQTFKRVFLKPV</sequence>
<organism evidence="1 2">
    <name type="scientific">Prymnesium parvum</name>
    <name type="common">Toxic golden alga</name>
    <dbReference type="NCBI Taxonomy" id="97485"/>
    <lineage>
        <taxon>Eukaryota</taxon>
        <taxon>Haptista</taxon>
        <taxon>Haptophyta</taxon>
        <taxon>Prymnesiophyceae</taxon>
        <taxon>Prymnesiales</taxon>
        <taxon>Prymnesiaceae</taxon>
        <taxon>Prymnesium</taxon>
    </lineage>
</organism>
<dbReference type="Proteomes" id="UP001515480">
    <property type="component" value="Unassembled WGS sequence"/>
</dbReference>
<comment type="caution">
    <text evidence="1">The sequence shown here is derived from an EMBL/GenBank/DDBJ whole genome shotgun (WGS) entry which is preliminary data.</text>
</comment>
<dbReference type="AlphaFoldDB" id="A0AB34JPZ6"/>
<keyword evidence="2" id="KW-1185">Reference proteome</keyword>